<dbReference type="EMBL" id="CP034338">
    <property type="protein sequence ID" value="AZL67849.1"/>
    <property type="molecule type" value="Genomic_DNA"/>
</dbReference>
<evidence type="ECO:0000313" key="2">
    <source>
        <dbReference type="Proteomes" id="UP000268230"/>
    </source>
</evidence>
<name>A0A3S8UHM7_9PSED</name>
<reference evidence="1 2" key="1">
    <citation type="submission" date="2018-12" db="EMBL/GenBank/DDBJ databases">
        <authorList>
            <person name="Li S."/>
            <person name="Yang R."/>
            <person name="Chen G."/>
            <person name="Zou L."/>
            <person name="Zhang C."/>
            <person name="Chen Y."/>
            <person name="Liu Z."/>
            <person name="Li Y."/>
            <person name="Yan Y."/>
            <person name="Huang M."/>
            <person name="Chen T."/>
        </authorList>
    </citation>
    <scope>NUCLEOTIDE SEQUENCE [LARGE SCALE GENOMIC DNA]</scope>
    <source>
        <strain evidence="1 2">1257</strain>
    </source>
</reference>
<dbReference type="AlphaFoldDB" id="A0A3S8UHM7"/>
<evidence type="ECO:0000313" key="1">
    <source>
        <dbReference type="EMBL" id="AZL67849.1"/>
    </source>
</evidence>
<dbReference type="KEGG" id="pory:EJA05_08890"/>
<gene>
    <name evidence="1" type="ORF">EJA05_08890</name>
</gene>
<accession>A0A3S8UHM7</accession>
<dbReference type="Proteomes" id="UP000268230">
    <property type="component" value="Chromosome"/>
</dbReference>
<sequence length="95" mass="10419">MAPLCRICLRLTHHRLRPYSYNAWRQSGAHPVGAAVRRCDLPANTGRAGAIHRATCFAVVRHSGKPAPTGIAPLLHTGKKKPASVRAGKDLRRFF</sequence>
<proteinExistence type="predicted"/>
<organism evidence="1 2">
    <name type="scientific">Pseudomonas entomophila</name>
    <dbReference type="NCBI Taxonomy" id="312306"/>
    <lineage>
        <taxon>Bacteria</taxon>
        <taxon>Pseudomonadati</taxon>
        <taxon>Pseudomonadota</taxon>
        <taxon>Gammaproteobacteria</taxon>
        <taxon>Pseudomonadales</taxon>
        <taxon>Pseudomonadaceae</taxon>
        <taxon>Pseudomonas</taxon>
    </lineage>
</organism>
<protein>
    <submittedName>
        <fullName evidence="1">Uncharacterized protein</fullName>
    </submittedName>
</protein>